<gene>
    <name evidence="1" type="ORF">K9W45_09050</name>
</gene>
<accession>A0A9Y1BJC4</accession>
<proteinExistence type="predicted"/>
<dbReference type="AlphaFoldDB" id="A0A9Y1BJC4"/>
<dbReference type="EMBL" id="CP084166">
    <property type="protein sequence ID" value="UJG39990.1"/>
    <property type="molecule type" value="Genomic_DNA"/>
</dbReference>
<evidence type="ECO:0000313" key="1">
    <source>
        <dbReference type="EMBL" id="UJG39990.1"/>
    </source>
</evidence>
<reference evidence="1" key="1">
    <citation type="journal article" date="2022" name="Nat. Microbiol.">
        <title>Unique mobile elements and scalable gene flow at the prokaryote-eukaryote boundary revealed by circularized Asgard archaea genomes.</title>
        <authorList>
            <person name="Wu F."/>
            <person name="Speth D.R."/>
            <person name="Philosof A."/>
            <person name="Cremiere A."/>
            <person name="Narayanan A."/>
            <person name="Barco R.A."/>
            <person name="Connon S.A."/>
            <person name="Amend J.P."/>
            <person name="Antoshechkin I.A."/>
            <person name="Orphan V.J."/>
        </authorList>
    </citation>
    <scope>NUCLEOTIDE SEQUENCE</scope>
    <source>
        <strain evidence="1">PM71</strain>
    </source>
</reference>
<organism evidence="1">
    <name type="scientific">Candidatus Heimdallarchaeum aukensis</name>
    <dbReference type="NCBI Taxonomy" id="2876573"/>
    <lineage>
        <taxon>Archaea</taxon>
        <taxon>Promethearchaeati</taxon>
        <taxon>Candidatus Heimdallarchaeota</taxon>
        <taxon>Candidatus Heimdallarchaeia (ex Rinke et al. 2021) (nom. nud.)</taxon>
        <taxon>Candidatus Heimdallarchaeales</taxon>
        <taxon>Candidatus Heimdallarchaeaceae</taxon>
        <taxon>Candidatus Heimdallarchaeum</taxon>
    </lineage>
</organism>
<protein>
    <submittedName>
        <fullName evidence="1">Uncharacterized protein</fullName>
    </submittedName>
</protein>
<name>A0A9Y1BJC4_9ARCH</name>
<dbReference type="Proteomes" id="UP001201020">
    <property type="component" value="Chromosome"/>
</dbReference>
<sequence length="295" mass="34810">MVFVIFVAGLLEHDSGKTTLSKEIIKHFKDEENIIVQPFKPLSGNNLYYNFKEIRKNFDKYKEILSLDIIELVEQAETKVENPTINNPVHKLNTPAIPYEFIKEGVTQTYYNRFTESVALIQRFTIIEEENKSKNYYIINNQSYKNAKFFNEEEIIEELRKKAEKINTYSNEEEYIALNMDYYAKATESTFNYFEKKEKIILIEGFNNSAHPAWCVRKANIVILVGPGTIITYEPEKYFTAIDNYRMINREKLTITSDIVKLQKPDAMFRFSLNKEDLDKKIKKLIEEINKKKIK</sequence>